<dbReference type="EMBL" id="JAOH01000002">
    <property type="protein sequence ID" value="EUA63607.1"/>
    <property type="molecule type" value="Genomic_DNA"/>
</dbReference>
<gene>
    <name evidence="2" type="ORF">I542_3764</name>
</gene>
<accession>A0A829QLE5</accession>
<dbReference type="InterPro" id="IPR009288">
    <property type="entry name" value="AIG2-like_dom"/>
</dbReference>
<protein>
    <recommendedName>
        <fullName evidence="1">Gamma-glutamylcyclotransferase AIG2-like domain-containing protein</fullName>
    </recommendedName>
</protein>
<feature type="domain" description="Gamma-glutamylcyclotransferase AIG2-like" evidence="1">
    <location>
        <begin position="18"/>
        <end position="113"/>
    </location>
</feature>
<dbReference type="Pfam" id="PF06094">
    <property type="entry name" value="GGACT"/>
    <property type="match status" value="1"/>
</dbReference>
<name>A0A829QLE5_9MYCO</name>
<dbReference type="Gene3D" id="3.10.490.10">
    <property type="entry name" value="Gamma-glutamyl cyclotransferase-like"/>
    <property type="match status" value="1"/>
</dbReference>
<evidence type="ECO:0000313" key="2">
    <source>
        <dbReference type="EMBL" id="EUA63607.1"/>
    </source>
</evidence>
<comment type="caution">
    <text evidence="2">The sequence shown here is derived from an EMBL/GenBank/DDBJ whole genome shotgun (WGS) entry which is preliminary data.</text>
</comment>
<sequence>MSTDASGLGSPLETNLPLFVYGNLKPGELGHLLISPWVSDSRPATVTGHLWVRDGVPLADLGSRGHIRGHLLTLSAPGYRAVGELEPTAYYQWAKVTCIEPSRLKANTLVAAGWLTPDRGGGDVLYEPWTSTQDPLLTYGLAAVTDTLRNDGRAAFQGGQALYEPVHWLRFYRLQAAYMLACSILERIAFRLAPNAGPTTKVNILGRQPQFMSAVQSAGVPIPRRAVYRADNPRERVNLNKADQFANWAYQIRSNLVHRGKSASLEAELVRTALIDLHDVLRIYLQAAIPSISDTWMHADPTDSIRDWRIKTEFNAPPDN</sequence>
<dbReference type="InterPro" id="IPR036568">
    <property type="entry name" value="GGCT-like_sf"/>
</dbReference>
<dbReference type="Proteomes" id="UP000021210">
    <property type="component" value="Unassembled WGS sequence"/>
</dbReference>
<dbReference type="SUPFAM" id="SSF110857">
    <property type="entry name" value="Gamma-glutamyl cyclotransferase-like"/>
    <property type="match status" value="1"/>
</dbReference>
<dbReference type="AlphaFoldDB" id="A0A829QLE5"/>
<reference evidence="2 3" key="1">
    <citation type="submission" date="2013-12" db="EMBL/GenBank/DDBJ databases">
        <authorList>
            <person name="Zelazny A."/>
            <person name="Olivier K."/>
            <person name="Holland S."/>
            <person name="Lenaerts A."/>
            <person name="Ordway D."/>
            <person name="DeGroote M.A."/>
            <person name="Parker T."/>
            <person name="Sizemore C."/>
            <person name="Tallon L.J."/>
            <person name="Sadzewicz L.K."/>
            <person name="Sengamalay N."/>
            <person name="Fraser C.M."/>
            <person name="Hine E."/>
            <person name="Shefchek K.A."/>
            <person name="Das S.P."/>
            <person name="Tettelin H."/>
        </authorList>
    </citation>
    <scope>NUCLEOTIDE SEQUENCE [LARGE SCALE GENOMIC DNA]</scope>
    <source>
        <strain evidence="2 3">1948</strain>
    </source>
</reference>
<organism evidence="2 3">
    <name type="scientific">Mycobacteroides abscessus 1948</name>
    <dbReference type="NCBI Taxonomy" id="1299323"/>
    <lineage>
        <taxon>Bacteria</taxon>
        <taxon>Bacillati</taxon>
        <taxon>Actinomycetota</taxon>
        <taxon>Actinomycetes</taxon>
        <taxon>Mycobacteriales</taxon>
        <taxon>Mycobacteriaceae</taxon>
        <taxon>Mycobacteroides</taxon>
        <taxon>Mycobacteroides abscessus</taxon>
    </lineage>
</organism>
<evidence type="ECO:0000259" key="1">
    <source>
        <dbReference type="Pfam" id="PF06094"/>
    </source>
</evidence>
<evidence type="ECO:0000313" key="3">
    <source>
        <dbReference type="Proteomes" id="UP000021210"/>
    </source>
</evidence>
<proteinExistence type="predicted"/>